<feature type="region of interest" description="Disordered" evidence="1">
    <location>
        <begin position="1449"/>
        <end position="1469"/>
    </location>
</feature>
<organism evidence="2 3">
    <name type="scientific">Bionectria ochroleuca</name>
    <name type="common">Gliocladium roseum</name>
    <dbReference type="NCBI Taxonomy" id="29856"/>
    <lineage>
        <taxon>Eukaryota</taxon>
        <taxon>Fungi</taxon>
        <taxon>Dikarya</taxon>
        <taxon>Ascomycota</taxon>
        <taxon>Pezizomycotina</taxon>
        <taxon>Sordariomycetes</taxon>
        <taxon>Hypocreomycetidae</taxon>
        <taxon>Hypocreales</taxon>
        <taxon>Bionectriaceae</taxon>
        <taxon>Clonostachys</taxon>
    </lineage>
</organism>
<name>A0ABY6U744_BIOOC</name>
<dbReference type="EMBL" id="CABFNS010000743">
    <property type="protein sequence ID" value="VUC26126.1"/>
    <property type="molecule type" value="Genomic_DNA"/>
</dbReference>
<feature type="region of interest" description="Disordered" evidence="1">
    <location>
        <begin position="1384"/>
        <end position="1434"/>
    </location>
</feature>
<evidence type="ECO:0008006" key="4">
    <source>
        <dbReference type="Google" id="ProtNLM"/>
    </source>
</evidence>
<dbReference type="Proteomes" id="UP000766486">
    <property type="component" value="Unassembled WGS sequence"/>
</dbReference>
<dbReference type="PANTHER" id="PTHR32387">
    <property type="entry name" value="WU:FJ29H11"/>
    <property type="match status" value="1"/>
</dbReference>
<dbReference type="PANTHER" id="PTHR32387:SF0">
    <property type="entry name" value="PROTEIN NO VEIN"/>
    <property type="match status" value="1"/>
</dbReference>
<accession>A0ABY6U744</accession>
<evidence type="ECO:0000313" key="3">
    <source>
        <dbReference type="Proteomes" id="UP000766486"/>
    </source>
</evidence>
<gene>
    <name evidence="2" type="ORF">CLO192961_LOCUS183023</name>
</gene>
<proteinExistence type="predicted"/>
<feature type="compositionally biased region" description="Basic and acidic residues" evidence="1">
    <location>
        <begin position="1449"/>
        <end position="1466"/>
    </location>
</feature>
<keyword evidence="3" id="KW-1185">Reference proteome</keyword>
<reference evidence="2 3" key="1">
    <citation type="submission" date="2019-06" db="EMBL/GenBank/DDBJ databases">
        <authorList>
            <person name="Broberg M."/>
        </authorList>
    </citation>
    <scope>NUCLEOTIDE SEQUENCE [LARGE SCALE GENOMIC DNA]</scope>
</reference>
<dbReference type="InterPro" id="IPR036890">
    <property type="entry name" value="HATPase_C_sf"/>
</dbReference>
<comment type="caution">
    <text evidence="2">The sequence shown here is derived from an EMBL/GenBank/DDBJ whole genome shotgun (WGS) entry which is preliminary data.</text>
</comment>
<dbReference type="NCBIfam" id="NF047352">
    <property type="entry name" value="P_loop_sacsin"/>
    <property type="match status" value="1"/>
</dbReference>
<dbReference type="Gene3D" id="3.30.565.10">
    <property type="entry name" value="Histidine kinase-like ATPase, C-terminal domain"/>
    <property type="match status" value="1"/>
</dbReference>
<dbReference type="SUPFAM" id="SSF55874">
    <property type="entry name" value="ATPase domain of HSP90 chaperone/DNA topoisomerase II/histidine kinase"/>
    <property type="match status" value="1"/>
</dbReference>
<evidence type="ECO:0000313" key="2">
    <source>
        <dbReference type="EMBL" id="VUC26126.1"/>
    </source>
</evidence>
<protein>
    <recommendedName>
        <fullName evidence="4">Protein NO VEIN C-terminal domain-containing protein</fullName>
    </recommendedName>
</protein>
<feature type="compositionally biased region" description="Basic and acidic residues" evidence="1">
    <location>
        <begin position="1425"/>
        <end position="1434"/>
    </location>
</feature>
<sequence>MASRQEAKQIVEKNTKKHGYLSDNILNYLDTERRHELEENWAIMESVAGHSVLTLAKNIYGSGARFVFELLQNADDNSFGRATEKGEAPSISFVVHPDRIIVECNEDGFNERDLSAICSVGQSTKAGSYGYIGAKGIGFKSVFIAAWKVYIQSRNFSFYFRHEQGDSGIGMIRPIWKEPEEDVPLPFTRMTLYSHKKGDPKELAHLKTTIDEQFEDLQSTCLLFLKKIKTISLSVYNSDGSLKYSKSFQATNAGTNRVSLETVSFKQGQHERKLRYYHVTKHIATNIARGDNRNPPNTEEARRESTTAEVVLAFPLTDKFEPLLEKQELFAFLPLKKSDYKFIIQSDFDTTAGRTEIKTSSKRNMDLQDAIAYTFVKAILQFLDDPALCYQWPRFLPAAENTSERYWLILNEKIKFQVLSTPIMRSRHRMQPRRIATVFQMSSASGDANGDCLYDDTAEDPYISKAYKRSDVKILRNYGLKMENIQTYLKLLSHDLSTPNSRMKDFSKSRSWHSFAATPLADWTKDRLSNRIRDRIMELPLIPLQNGDWVSATSCSVYLPTTQNIAVPLELGLKLLDPRALINPDRERLFKHLGVIEATVDQVKDLIESFYGTPKQSITLEQSISHLHYLYLTHHSGQKRFKIHKLVIFKEDGHTADPKNAHIYVANDHPCGPKLLLEQTETAPGYPVDYLHSSYFERPPTNKSGDLSWEDWLYTFVGIERYLRVAYVAGETLSGPFEYIATYRPDKYLDALEFLWKNQGPWVKGNEKIKGLIQGLWEYEHCEDRPNRGSGPLGVQPWLPIPRLKNYVAKYTEGKSFFPFLQIDGFQTDDVEGKWLFLHRDFHVGKEDDTRFYLDVIDSLSELEDWGGISPNDIFEIYRTIEAKVTIAHNRAEASAAVRKSMFEEMLIFSPKWEAESVNFFGVGDENDDMDDIRWEGPADMKSKHCLAQRYRQFLDIGQMQNLTMFFHDTLSIKDVSWMDIIGEVEWVRERNENHADQVDFDRVYGLYQFMARSKAKKADVKAAFMENRLIYVTTHGVAGWHRSSDCLWSSTSEIRGKVTLNDDYSNLESFFTETLGVQSLTLEMMYDELRHSNGQKSIDDIKNDIWSLNALLQTDQTHIDPVPLLRANVFPVKYPGGSPVLRSIDTVFVVGDDRRLRARLESRVNLLDYDFKEIRRLKPFIYWAKLDKRYLSQSVREFTRVSPSAMSRPITEDKYDISRKAYAILRIANTFQSPKYDKDDPDALYSVLREAKVIETDTISSVISISQDGKPIDLDETPGLGHIDDSQKKLKIYVPLNQRQRNISFSSTLPNILADWLMMDWDSNIPERKDKDVTEILRTVITCDLAIVGDILDHNSIFDVGIDNRDPHYDQESEGDGIVLDEEASEPSSIHLTPSRSSRTDTTDLYGATPVRDHAFSPGAQFRDSSEPQTTHDDGNRVIIETIQAVSREAHHDSRAPVWGEDRPSPQRAPQAQDARYLRLLNHVIAASRSATFPSLGAFNMTGLINGLPHIASMYESFDGLDVTTRFRSTSQLERDKMVGAAGELYVFELLSALGLPGWSRGNWQSTIRKYVTEHPDYRDMEPWYQRETADIVYQDSQGDFTALLIDNGYLGEEWRAARPKYLVEVKTSTGPLATPFYMSKNQYRLMQNIHSIGDRSEVYMILRVFWLDSNNIGMRVYLDPEQMRQDGGLVFTGETWSIIPGNRDNI</sequence>
<evidence type="ECO:0000256" key="1">
    <source>
        <dbReference type="SAM" id="MobiDB-lite"/>
    </source>
</evidence>
<dbReference type="InterPro" id="IPR052957">
    <property type="entry name" value="Auxin_embryo_med"/>
</dbReference>